<evidence type="ECO:0000256" key="2">
    <source>
        <dbReference type="ARBA" id="ARBA00023015"/>
    </source>
</evidence>
<keyword evidence="2" id="KW-0805">Transcription regulation</keyword>
<dbReference type="PANTHER" id="PTHR30126:SF40">
    <property type="entry name" value="HTH-TYPE TRANSCRIPTIONAL REGULATOR GLTR"/>
    <property type="match status" value="1"/>
</dbReference>
<sequence>MEIYQLRSFLAVARLGHLTRAAETLHLSQPAVSKHIKALEEELGIALFERTTSGMALTKAGQLLLTQAERTLVSAVELVNMARKMRGEVAGTIRLGTIIDPEYLRLGEFLGQLLQHYPMLDVKLSHGISGWIFEQVSAGLLDAGFYMGVVNDASIGSIELRDMTYLVVAPPQWASQIAKANWRELACLPWIGTPKQSSQHRLVKQMFEEQNLDMTIVVEADQEASMRNLVASGVGLCLMRDDIAQQAAARGEVVIWEKTKRPTTLSLIYSRTQADQTVIHAIEQVIRDVWGVPQDVLQRSEP</sequence>
<evidence type="ECO:0000256" key="1">
    <source>
        <dbReference type="ARBA" id="ARBA00009437"/>
    </source>
</evidence>
<dbReference type="PROSITE" id="PS50931">
    <property type="entry name" value="HTH_LYSR"/>
    <property type="match status" value="1"/>
</dbReference>
<protein>
    <submittedName>
        <fullName evidence="6">LysR family transcriptional regulator</fullName>
    </submittedName>
</protein>
<dbReference type="InterPro" id="IPR036388">
    <property type="entry name" value="WH-like_DNA-bd_sf"/>
</dbReference>
<feature type="domain" description="HTH lysR-type" evidence="5">
    <location>
        <begin position="1"/>
        <end position="58"/>
    </location>
</feature>
<dbReference type="InterPro" id="IPR005119">
    <property type="entry name" value="LysR_subst-bd"/>
</dbReference>
<accession>A0A368L1Q4</accession>
<comment type="caution">
    <text evidence="6">The sequence shown here is derived from an EMBL/GenBank/DDBJ whole genome shotgun (WGS) entry which is preliminary data.</text>
</comment>
<dbReference type="OrthoDB" id="9803735at2"/>
<dbReference type="Gene3D" id="1.10.10.10">
    <property type="entry name" value="Winged helix-like DNA-binding domain superfamily/Winged helix DNA-binding domain"/>
    <property type="match status" value="1"/>
</dbReference>
<evidence type="ECO:0000256" key="4">
    <source>
        <dbReference type="ARBA" id="ARBA00023163"/>
    </source>
</evidence>
<dbReference type="RefSeq" id="WP_114402852.1">
    <property type="nucleotide sequence ID" value="NZ_QPGB01000003.1"/>
</dbReference>
<dbReference type="AlphaFoldDB" id="A0A368L1Q4"/>
<dbReference type="Pfam" id="PF03466">
    <property type="entry name" value="LysR_substrate"/>
    <property type="match status" value="1"/>
</dbReference>
<dbReference type="Gene3D" id="3.40.190.290">
    <property type="match status" value="1"/>
</dbReference>
<dbReference type="InterPro" id="IPR036390">
    <property type="entry name" value="WH_DNA-bd_sf"/>
</dbReference>
<dbReference type="PANTHER" id="PTHR30126">
    <property type="entry name" value="HTH-TYPE TRANSCRIPTIONAL REGULATOR"/>
    <property type="match status" value="1"/>
</dbReference>
<dbReference type="GO" id="GO:0003700">
    <property type="term" value="F:DNA-binding transcription factor activity"/>
    <property type="evidence" value="ECO:0007669"/>
    <property type="project" value="InterPro"/>
</dbReference>
<dbReference type="CDD" id="cd05466">
    <property type="entry name" value="PBP2_LTTR_substrate"/>
    <property type="match status" value="1"/>
</dbReference>
<dbReference type="Pfam" id="PF00126">
    <property type="entry name" value="HTH_1"/>
    <property type="match status" value="1"/>
</dbReference>
<evidence type="ECO:0000313" key="7">
    <source>
        <dbReference type="Proteomes" id="UP000252357"/>
    </source>
</evidence>
<gene>
    <name evidence="6" type="ORF">DU000_07855</name>
</gene>
<organism evidence="6 7">
    <name type="scientific">Parvibium lacunae</name>
    <dbReference type="NCBI Taxonomy" id="1888893"/>
    <lineage>
        <taxon>Bacteria</taxon>
        <taxon>Pseudomonadati</taxon>
        <taxon>Pseudomonadota</taxon>
        <taxon>Betaproteobacteria</taxon>
        <taxon>Burkholderiales</taxon>
        <taxon>Alcaligenaceae</taxon>
        <taxon>Parvibium</taxon>
    </lineage>
</organism>
<reference evidence="6 7" key="1">
    <citation type="journal article" date="2018" name="Int. J. Syst. Evol. Microbiol.">
        <title>Parvibium lacunae gen. nov., sp. nov., a new member of the family Alcaligenaceae isolated from a freshwater pond.</title>
        <authorList>
            <person name="Chen W.M."/>
            <person name="Xie P.B."/>
            <person name="Hsu M.Y."/>
            <person name="Sheu S.Y."/>
        </authorList>
    </citation>
    <scope>NUCLEOTIDE SEQUENCE [LARGE SCALE GENOMIC DNA]</scope>
    <source>
        <strain evidence="6 7">KMB9</strain>
    </source>
</reference>
<name>A0A368L1Q4_9BURK</name>
<dbReference type="EMBL" id="QPGB01000003">
    <property type="protein sequence ID" value="RCS57371.1"/>
    <property type="molecule type" value="Genomic_DNA"/>
</dbReference>
<dbReference type="PRINTS" id="PR00039">
    <property type="entry name" value="HTHLYSR"/>
</dbReference>
<evidence type="ECO:0000256" key="3">
    <source>
        <dbReference type="ARBA" id="ARBA00023125"/>
    </source>
</evidence>
<proteinExistence type="inferred from homology"/>
<evidence type="ECO:0000313" key="6">
    <source>
        <dbReference type="EMBL" id="RCS57371.1"/>
    </source>
</evidence>
<dbReference type="Proteomes" id="UP000252357">
    <property type="component" value="Unassembled WGS sequence"/>
</dbReference>
<keyword evidence="7" id="KW-1185">Reference proteome</keyword>
<dbReference type="FunFam" id="1.10.10.10:FF:000001">
    <property type="entry name" value="LysR family transcriptional regulator"/>
    <property type="match status" value="1"/>
</dbReference>
<dbReference type="GO" id="GO:0000976">
    <property type="term" value="F:transcription cis-regulatory region binding"/>
    <property type="evidence" value="ECO:0007669"/>
    <property type="project" value="TreeGrafter"/>
</dbReference>
<dbReference type="SUPFAM" id="SSF53850">
    <property type="entry name" value="Periplasmic binding protein-like II"/>
    <property type="match status" value="1"/>
</dbReference>
<dbReference type="InterPro" id="IPR000847">
    <property type="entry name" value="LysR_HTH_N"/>
</dbReference>
<comment type="similarity">
    <text evidence="1">Belongs to the LysR transcriptional regulatory family.</text>
</comment>
<evidence type="ECO:0000259" key="5">
    <source>
        <dbReference type="PROSITE" id="PS50931"/>
    </source>
</evidence>
<keyword evidence="4" id="KW-0804">Transcription</keyword>
<keyword evidence="3" id="KW-0238">DNA-binding</keyword>
<dbReference type="SUPFAM" id="SSF46785">
    <property type="entry name" value="Winged helix' DNA-binding domain"/>
    <property type="match status" value="1"/>
</dbReference>